<dbReference type="AlphaFoldDB" id="A0A0G4KAI2"/>
<dbReference type="OrthoDB" id="308115at2"/>
<keyword evidence="2" id="KW-1185">Reference proteome</keyword>
<dbReference type="GeneID" id="44968581"/>
<evidence type="ECO:0000313" key="1">
    <source>
        <dbReference type="EMBL" id="CRF35295.1"/>
    </source>
</evidence>
<dbReference type="Proteomes" id="UP000043763">
    <property type="component" value="Unassembled WGS sequence"/>
</dbReference>
<dbReference type="RefSeq" id="WP_014486503.1">
    <property type="nucleotide sequence ID" value="NZ_CVLB01000003.1"/>
</dbReference>
<name>A0A0G4KAI2_9SPIR</name>
<sequence length="97" mass="10977">MTIDKIGGTSNIQQKSNIKYNEKVSKMGSDRIEISNESRLALQNEKLVNIIKEAPDVREEKIAEAKKRLELYMQDGALREEVLNSLANSIIDSMPIE</sequence>
<accession>A0A0G4KAI2</accession>
<protein>
    <submittedName>
        <fullName evidence="1">Uncharacterized protein</fullName>
    </submittedName>
</protein>
<evidence type="ECO:0000313" key="2">
    <source>
        <dbReference type="Proteomes" id="UP000043763"/>
    </source>
</evidence>
<dbReference type="SUPFAM" id="SSF101498">
    <property type="entry name" value="Anti-sigma factor FlgM"/>
    <property type="match status" value="1"/>
</dbReference>
<organism evidence="1 2">
    <name type="scientific">Brachyspira suanatina</name>
    <dbReference type="NCBI Taxonomy" id="381802"/>
    <lineage>
        <taxon>Bacteria</taxon>
        <taxon>Pseudomonadati</taxon>
        <taxon>Spirochaetota</taxon>
        <taxon>Spirochaetia</taxon>
        <taxon>Brachyspirales</taxon>
        <taxon>Brachyspiraceae</taxon>
        <taxon>Brachyspira</taxon>
    </lineage>
</organism>
<proteinExistence type="predicted"/>
<reference evidence="2" key="1">
    <citation type="submission" date="2015-04" db="EMBL/GenBank/DDBJ databases">
        <authorList>
            <person name="Mushtaq Mamoona"/>
        </authorList>
    </citation>
    <scope>NUCLEOTIDE SEQUENCE [LARGE SCALE GENOMIC DNA]</scope>
    <source>
        <strain evidence="2">AN4859/03</strain>
    </source>
</reference>
<dbReference type="InterPro" id="IPR035890">
    <property type="entry name" value="Anti-sigma-28_factor_FlgM_sf"/>
</dbReference>
<dbReference type="EMBL" id="CVLB01000003">
    <property type="protein sequence ID" value="CRF35295.1"/>
    <property type="molecule type" value="Genomic_DNA"/>
</dbReference>
<gene>
    <name evidence="1" type="ORF">BRSU_2558</name>
</gene>